<reference evidence="1 2" key="1">
    <citation type="journal article" date="2022" name="DNA Res.">
        <title>Chromosomal-level genome assembly of the orchid tree Bauhinia variegata (Leguminosae; Cercidoideae) supports the allotetraploid origin hypothesis of Bauhinia.</title>
        <authorList>
            <person name="Zhong Y."/>
            <person name="Chen Y."/>
            <person name="Zheng D."/>
            <person name="Pang J."/>
            <person name="Liu Y."/>
            <person name="Luo S."/>
            <person name="Meng S."/>
            <person name="Qian L."/>
            <person name="Wei D."/>
            <person name="Dai S."/>
            <person name="Zhou R."/>
        </authorList>
    </citation>
    <scope>NUCLEOTIDE SEQUENCE [LARGE SCALE GENOMIC DNA]</scope>
    <source>
        <strain evidence="1">BV-YZ2020</strain>
    </source>
</reference>
<comment type="caution">
    <text evidence="1">The sequence shown here is derived from an EMBL/GenBank/DDBJ whole genome shotgun (WGS) entry which is preliminary data.</text>
</comment>
<sequence length="79" mass="8498">MNLTQFLLVGGFSVSESTVAWSINSHAIPTFELAPLEQVQEVPSVQAINHQHLSGVTLTLLLPPKVACLLSLPNLGYLC</sequence>
<evidence type="ECO:0000313" key="2">
    <source>
        <dbReference type="Proteomes" id="UP000828941"/>
    </source>
</evidence>
<organism evidence="1 2">
    <name type="scientific">Bauhinia variegata</name>
    <name type="common">Purple orchid tree</name>
    <name type="synonym">Phanera variegata</name>
    <dbReference type="NCBI Taxonomy" id="167791"/>
    <lineage>
        <taxon>Eukaryota</taxon>
        <taxon>Viridiplantae</taxon>
        <taxon>Streptophyta</taxon>
        <taxon>Embryophyta</taxon>
        <taxon>Tracheophyta</taxon>
        <taxon>Spermatophyta</taxon>
        <taxon>Magnoliopsida</taxon>
        <taxon>eudicotyledons</taxon>
        <taxon>Gunneridae</taxon>
        <taxon>Pentapetalae</taxon>
        <taxon>rosids</taxon>
        <taxon>fabids</taxon>
        <taxon>Fabales</taxon>
        <taxon>Fabaceae</taxon>
        <taxon>Cercidoideae</taxon>
        <taxon>Cercideae</taxon>
        <taxon>Bauhiniinae</taxon>
        <taxon>Bauhinia</taxon>
    </lineage>
</organism>
<evidence type="ECO:0000313" key="1">
    <source>
        <dbReference type="EMBL" id="KAI4335063.1"/>
    </source>
</evidence>
<gene>
    <name evidence="1" type="ORF">L6164_013745</name>
</gene>
<name>A0ACB9NFB9_BAUVA</name>
<accession>A0ACB9NFB9</accession>
<dbReference type="Proteomes" id="UP000828941">
    <property type="component" value="Chromosome 6"/>
</dbReference>
<dbReference type="EMBL" id="CM039431">
    <property type="protein sequence ID" value="KAI4335063.1"/>
    <property type="molecule type" value="Genomic_DNA"/>
</dbReference>
<proteinExistence type="predicted"/>
<keyword evidence="2" id="KW-1185">Reference proteome</keyword>
<protein>
    <submittedName>
        <fullName evidence="1">Uncharacterized protein</fullName>
    </submittedName>
</protein>